<organism evidence="1 3">
    <name type="scientific">Flavobacterium hydatis</name>
    <name type="common">Cytophaga aquatilis</name>
    <dbReference type="NCBI Taxonomy" id="991"/>
    <lineage>
        <taxon>Bacteria</taxon>
        <taxon>Pseudomonadati</taxon>
        <taxon>Bacteroidota</taxon>
        <taxon>Flavobacteriia</taxon>
        <taxon>Flavobacteriales</taxon>
        <taxon>Flavobacteriaceae</taxon>
        <taxon>Flavobacterium</taxon>
    </lineage>
</organism>
<dbReference type="AlphaFoldDB" id="A0A086AQ44"/>
<keyword evidence="4" id="KW-1185">Reference proteome</keyword>
<dbReference type="Proteomes" id="UP000198424">
    <property type="component" value="Unassembled WGS sequence"/>
</dbReference>
<reference evidence="2 4" key="2">
    <citation type="submission" date="2016-11" db="EMBL/GenBank/DDBJ databases">
        <title>Whole genomes of Flavobacteriaceae.</title>
        <authorList>
            <person name="Stine C."/>
            <person name="Li C."/>
            <person name="Tadesse D."/>
        </authorList>
    </citation>
    <scope>NUCLEOTIDE SEQUENCE [LARGE SCALE GENOMIC DNA]</scope>
    <source>
        <strain evidence="2 4">ATCC 29551</strain>
    </source>
</reference>
<sequence>MEKKLHYFLVISMIILSSCSKNNNKEEEGNIKLPKAKYYKYIDFPSENYESMYKYNGNKIESISDDNGSKTIFTYTGDLITKKEDFSNKKILVYCTLYEYENNMLKEAIHIFNNQKFLKKYTYNKDKTVAYKVYLCNDKLNTTTEIATGIFTLENGNIVKQVDRGSKDYGSADIVVFKYDTNNSPLKNVLGISLLLDVDYSINNIVETTHTTSSQNLAMHITSFRNSIAPYTSTNTSTYTYDSDGYALTKAFYNDGKLGYKLSYTY</sequence>
<comment type="caution">
    <text evidence="1">The sequence shown here is derived from an EMBL/GenBank/DDBJ whole genome shotgun (WGS) entry which is preliminary data.</text>
</comment>
<evidence type="ECO:0008006" key="5">
    <source>
        <dbReference type="Google" id="ProtNLM"/>
    </source>
</evidence>
<evidence type="ECO:0000313" key="3">
    <source>
        <dbReference type="Proteomes" id="UP000028712"/>
    </source>
</evidence>
<protein>
    <recommendedName>
        <fullName evidence="5">YD repeat-containing protein</fullName>
    </recommendedName>
</protein>
<dbReference type="STRING" id="991.IW20_04365"/>
<gene>
    <name evidence="2" type="ORF">B0A62_21270</name>
    <name evidence="1" type="ORF">IW20_04365</name>
</gene>
<dbReference type="Proteomes" id="UP000028712">
    <property type="component" value="Unassembled WGS sequence"/>
</dbReference>
<dbReference type="RefSeq" id="WP_035619307.1">
    <property type="nucleotide sequence ID" value="NZ_JBEWQG010000002.1"/>
</dbReference>
<evidence type="ECO:0000313" key="2">
    <source>
        <dbReference type="EMBL" id="OXA88777.1"/>
    </source>
</evidence>
<dbReference type="EMBL" id="MUGY01000032">
    <property type="protein sequence ID" value="OXA88777.1"/>
    <property type="molecule type" value="Genomic_DNA"/>
</dbReference>
<evidence type="ECO:0000313" key="4">
    <source>
        <dbReference type="Proteomes" id="UP000198424"/>
    </source>
</evidence>
<proteinExistence type="predicted"/>
<dbReference type="OrthoDB" id="1376969at2"/>
<dbReference type="PROSITE" id="PS51257">
    <property type="entry name" value="PROKAR_LIPOPROTEIN"/>
    <property type="match status" value="1"/>
</dbReference>
<reference evidence="1 3" key="1">
    <citation type="submission" date="2014-07" db="EMBL/GenBank/DDBJ databases">
        <title>Genome of Flavobacterium hydatis DSM 2063.</title>
        <authorList>
            <person name="Pipes S.E."/>
            <person name="Stropko S.J."/>
            <person name="Newman J.D."/>
        </authorList>
    </citation>
    <scope>NUCLEOTIDE SEQUENCE [LARGE SCALE GENOMIC DNA]</scope>
    <source>
        <strain evidence="1 3">DSM 2063</strain>
    </source>
</reference>
<accession>A0A086AQ44</accession>
<evidence type="ECO:0000313" key="1">
    <source>
        <dbReference type="EMBL" id="KFF18808.1"/>
    </source>
</evidence>
<name>A0A086AQ44_FLAHY</name>
<dbReference type="EMBL" id="JPRM01000005">
    <property type="protein sequence ID" value="KFF18808.1"/>
    <property type="molecule type" value="Genomic_DNA"/>
</dbReference>